<evidence type="ECO:0000313" key="1">
    <source>
        <dbReference type="EMBL" id="KAF3501424.1"/>
    </source>
</evidence>
<comment type="caution">
    <text evidence="1">The sequence shown here is derived from an EMBL/GenBank/DDBJ whole genome shotgun (WGS) entry which is preliminary data.</text>
</comment>
<reference evidence="1" key="1">
    <citation type="submission" date="2019-12" db="EMBL/GenBank/DDBJ databases">
        <title>Genome sequencing and annotation of Brassica cretica.</title>
        <authorList>
            <person name="Studholme D.J."/>
            <person name="Sarris P."/>
        </authorList>
    </citation>
    <scope>NUCLEOTIDE SEQUENCE</scope>
    <source>
        <strain evidence="1">PFS-109/04</strain>
        <tissue evidence="1">Leaf</tissue>
    </source>
</reference>
<proteinExistence type="predicted"/>
<dbReference type="EMBL" id="QGKX02001621">
    <property type="protein sequence ID" value="KAF3501424.1"/>
    <property type="molecule type" value="Genomic_DNA"/>
</dbReference>
<gene>
    <name evidence="1" type="ORF">F2Q69_00043187</name>
</gene>
<protein>
    <submittedName>
        <fullName evidence="1">Uncharacterized protein</fullName>
    </submittedName>
</protein>
<evidence type="ECO:0000313" key="2">
    <source>
        <dbReference type="Proteomes" id="UP000712600"/>
    </source>
</evidence>
<name>A0A8S9N900_BRACR</name>
<dbReference type="Proteomes" id="UP000712600">
    <property type="component" value="Unassembled WGS sequence"/>
</dbReference>
<accession>A0A8S9N900</accession>
<organism evidence="1 2">
    <name type="scientific">Brassica cretica</name>
    <name type="common">Mustard</name>
    <dbReference type="NCBI Taxonomy" id="69181"/>
    <lineage>
        <taxon>Eukaryota</taxon>
        <taxon>Viridiplantae</taxon>
        <taxon>Streptophyta</taxon>
        <taxon>Embryophyta</taxon>
        <taxon>Tracheophyta</taxon>
        <taxon>Spermatophyta</taxon>
        <taxon>Magnoliopsida</taxon>
        <taxon>eudicotyledons</taxon>
        <taxon>Gunneridae</taxon>
        <taxon>Pentapetalae</taxon>
        <taxon>rosids</taxon>
        <taxon>malvids</taxon>
        <taxon>Brassicales</taxon>
        <taxon>Brassicaceae</taxon>
        <taxon>Brassiceae</taxon>
        <taxon>Brassica</taxon>
    </lineage>
</organism>
<sequence>MAYGCLITRRCNVAVTRRTVGCRAVARRTVGHIRLKVPSSGLCGEPLALDSLGWDSEGLYLLVGDCNSRWRTNMVFFIGLRELHRSIKFLIEFGVGRRLVAWAIKLPCCCTLDPGDSFSFIKMRCFPHGWDWSELAASKMEKSGMSA</sequence>
<dbReference type="AlphaFoldDB" id="A0A8S9N900"/>